<dbReference type="InterPro" id="IPR036390">
    <property type="entry name" value="WH_DNA-bd_sf"/>
</dbReference>
<proteinExistence type="predicted"/>
<evidence type="ECO:0000256" key="1">
    <source>
        <dbReference type="SAM" id="MobiDB-lite"/>
    </source>
</evidence>
<dbReference type="EMBL" id="CP031165">
    <property type="protein sequence ID" value="AXV07392.1"/>
    <property type="molecule type" value="Genomic_DNA"/>
</dbReference>
<dbReference type="AlphaFoldDB" id="A0A346XYU5"/>
<keyword evidence="3" id="KW-1185">Reference proteome</keyword>
<dbReference type="SUPFAM" id="SSF46785">
    <property type="entry name" value="Winged helix' DNA-binding domain"/>
    <property type="match status" value="1"/>
</dbReference>
<dbReference type="Proteomes" id="UP000264006">
    <property type="component" value="Chromosome"/>
</dbReference>
<dbReference type="KEGG" id="euz:DVS28_a2713"/>
<evidence type="ECO:0000313" key="3">
    <source>
        <dbReference type="Proteomes" id="UP000264006"/>
    </source>
</evidence>
<name>A0A346XYU5_9ACTN</name>
<feature type="region of interest" description="Disordered" evidence="1">
    <location>
        <begin position="172"/>
        <end position="198"/>
    </location>
</feature>
<dbReference type="OrthoDB" id="5242899at2"/>
<feature type="compositionally biased region" description="Low complexity" evidence="1">
    <location>
        <begin position="110"/>
        <end position="122"/>
    </location>
</feature>
<reference evidence="2 3" key="1">
    <citation type="submission" date="2018-09" db="EMBL/GenBank/DDBJ databases">
        <title>Complete genome sequence of Euzebya sp. DY32-46 isolated from seawater of Pacific Ocean.</title>
        <authorList>
            <person name="Xu L."/>
            <person name="Wu Y.-H."/>
            <person name="Xu X.-W."/>
        </authorList>
    </citation>
    <scope>NUCLEOTIDE SEQUENCE [LARGE SCALE GENOMIC DNA]</scope>
    <source>
        <strain evidence="2 3">DY32-46</strain>
    </source>
</reference>
<gene>
    <name evidence="2" type="ORF">DVS28_a2713</name>
</gene>
<dbReference type="InterPro" id="IPR036388">
    <property type="entry name" value="WH-like_DNA-bd_sf"/>
</dbReference>
<protein>
    <submittedName>
        <fullName evidence="2">Uncharacterized protein</fullName>
    </submittedName>
</protein>
<organism evidence="2 3">
    <name type="scientific">Euzebya pacifica</name>
    <dbReference type="NCBI Taxonomy" id="1608957"/>
    <lineage>
        <taxon>Bacteria</taxon>
        <taxon>Bacillati</taxon>
        <taxon>Actinomycetota</taxon>
        <taxon>Nitriliruptoria</taxon>
        <taxon>Euzebyales</taxon>
    </lineage>
</organism>
<accession>A0A346XYU5</accession>
<sequence length="198" mass="21456">MEALQDPNTAVDWDEVEELAAQIAEATDPVRRVLLRAEWRRASDPATYMPDLEADYIAFAAQWAQANRVTGDDFFYEGVPLQVLREAGLGISEEARAYADGDDDMDVSDDAAPAGPAPAAAESDGDEPMFEEGSAMESVYSAIGNEPFTINDLVDRADASRSTVRAVLDKLEEAGKLEELPPLDTGTAGRAPKRYQLT</sequence>
<dbReference type="Gene3D" id="1.10.10.10">
    <property type="entry name" value="Winged helix-like DNA-binding domain superfamily/Winged helix DNA-binding domain"/>
    <property type="match status" value="1"/>
</dbReference>
<feature type="region of interest" description="Disordered" evidence="1">
    <location>
        <begin position="101"/>
        <end position="130"/>
    </location>
</feature>
<evidence type="ECO:0000313" key="2">
    <source>
        <dbReference type="EMBL" id="AXV07392.1"/>
    </source>
</evidence>